<dbReference type="RefSeq" id="WP_228143606.1">
    <property type="nucleotide sequence ID" value="NZ_FOYV01000001.1"/>
</dbReference>
<dbReference type="STRING" id="375760.SAMN04488073_2275"/>
<accession>A0A1I6H4K0</accession>
<protein>
    <recommendedName>
        <fullName evidence="4">Lipoprotein</fullName>
    </recommendedName>
</protein>
<feature type="signal peptide" evidence="1">
    <location>
        <begin position="1"/>
        <end position="18"/>
    </location>
</feature>
<sequence>MKTTIHVLASTLAVMALAGCSDNSRAPREALPVDFTSFVKTEVQKQAVDLQPVNINRLEFTFNDQSNEQAYDDLFLQ</sequence>
<organism evidence="2 3">
    <name type="scientific">Marinobacter gudaonensis</name>
    <dbReference type="NCBI Taxonomy" id="375760"/>
    <lineage>
        <taxon>Bacteria</taxon>
        <taxon>Pseudomonadati</taxon>
        <taxon>Pseudomonadota</taxon>
        <taxon>Gammaproteobacteria</taxon>
        <taxon>Pseudomonadales</taxon>
        <taxon>Marinobacteraceae</taxon>
        <taxon>Marinobacter</taxon>
    </lineage>
</organism>
<dbReference type="Proteomes" id="UP000199290">
    <property type="component" value="Unassembled WGS sequence"/>
</dbReference>
<name>A0A1I6H4K0_9GAMM</name>
<dbReference type="AlphaFoldDB" id="A0A1I6H4K0"/>
<evidence type="ECO:0000313" key="2">
    <source>
        <dbReference type="EMBL" id="SFR49359.1"/>
    </source>
</evidence>
<keyword evidence="3" id="KW-1185">Reference proteome</keyword>
<dbReference type="EMBL" id="FOYV01000001">
    <property type="protein sequence ID" value="SFR49359.1"/>
    <property type="molecule type" value="Genomic_DNA"/>
</dbReference>
<evidence type="ECO:0000313" key="3">
    <source>
        <dbReference type="Proteomes" id="UP000199290"/>
    </source>
</evidence>
<feature type="chain" id="PRO_5011493647" description="Lipoprotein" evidence="1">
    <location>
        <begin position="19"/>
        <end position="77"/>
    </location>
</feature>
<proteinExistence type="predicted"/>
<dbReference type="PROSITE" id="PS51257">
    <property type="entry name" value="PROKAR_LIPOPROTEIN"/>
    <property type="match status" value="1"/>
</dbReference>
<evidence type="ECO:0008006" key="4">
    <source>
        <dbReference type="Google" id="ProtNLM"/>
    </source>
</evidence>
<gene>
    <name evidence="2" type="ORF">SAMN04488073_2275</name>
</gene>
<keyword evidence="1" id="KW-0732">Signal</keyword>
<evidence type="ECO:0000256" key="1">
    <source>
        <dbReference type="SAM" id="SignalP"/>
    </source>
</evidence>
<reference evidence="3" key="1">
    <citation type="submission" date="2016-10" db="EMBL/GenBank/DDBJ databases">
        <authorList>
            <person name="Varghese N."/>
            <person name="Submissions S."/>
        </authorList>
    </citation>
    <scope>NUCLEOTIDE SEQUENCE [LARGE SCALE GENOMIC DNA]</scope>
    <source>
        <strain evidence="3">CGMCC 1.6294</strain>
    </source>
</reference>